<feature type="domain" description="Phospholipid/glycerol acyltransferase" evidence="1">
    <location>
        <begin position="97"/>
        <end position="199"/>
    </location>
</feature>
<dbReference type="Proteomes" id="UP000185639">
    <property type="component" value="Unassembled WGS sequence"/>
</dbReference>
<dbReference type="OrthoDB" id="1078132at2"/>
<dbReference type="PANTHER" id="PTHR30068">
    <property type="entry name" value="URONATE ISOMERASE"/>
    <property type="match status" value="1"/>
</dbReference>
<keyword evidence="2" id="KW-0012">Acyltransferase</keyword>
<organism evidence="2 3">
    <name type="scientific">Thalassolituus maritimus</name>
    <dbReference type="NCBI Taxonomy" id="484498"/>
    <lineage>
        <taxon>Bacteria</taxon>
        <taxon>Pseudomonadati</taxon>
        <taxon>Pseudomonadota</taxon>
        <taxon>Gammaproteobacteria</taxon>
        <taxon>Oceanospirillales</taxon>
        <taxon>Oceanospirillaceae</taxon>
        <taxon>Thalassolituus</taxon>
    </lineage>
</organism>
<dbReference type="GO" id="GO:0016746">
    <property type="term" value="F:acyltransferase activity"/>
    <property type="evidence" value="ECO:0007669"/>
    <property type="project" value="UniProtKB-KW"/>
</dbReference>
<name>A0A1N7J790_9GAMM</name>
<dbReference type="AlphaFoldDB" id="A0A1N7J790"/>
<dbReference type="EMBL" id="FTOH01000001">
    <property type="protein sequence ID" value="SIS45174.1"/>
    <property type="molecule type" value="Genomic_DNA"/>
</dbReference>
<protein>
    <submittedName>
        <fullName evidence="2">Acyltransferase</fullName>
    </submittedName>
</protein>
<evidence type="ECO:0000313" key="2">
    <source>
        <dbReference type="EMBL" id="SIS45174.1"/>
    </source>
</evidence>
<accession>A0A1N7J790</accession>
<reference evidence="3" key="1">
    <citation type="submission" date="2017-01" db="EMBL/GenBank/DDBJ databases">
        <authorList>
            <person name="Varghese N."/>
            <person name="Submissions S."/>
        </authorList>
    </citation>
    <scope>NUCLEOTIDE SEQUENCE [LARGE SCALE GENOMIC DNA]</scope>
    <source>
        <strain evidence="3">DSM 24913</strain>
    </source>
</reference>
<dbReference type="STRING" id="484498.SAMN05421686_101433"/>
<sequence length="393" mass="45229">MQGIMSDIEEDRYHDIRPYRDEEVRQVLERLGQSFELHRALVSYRFARYPPWSQRLLARIVGWQLRRHFAPMTTVDAFQGWLKDWITDLIDSTTANVEVCGLDHLNQDQSYLWLSNHRDIAMDPTLIGYALVSSGWPTARIAIGDNLLANPVLADLMRLNKSFIVKRSVADRRTRLQEFQKLSGYIRHSLEDGHSVWLAQREGRAKDNLDHTDTAVLKMLSLSGRDDRLNFAETMQRLRPVPVLVQYEWDPCDVLKARELVALEENGVYKKSEGEDTHSILLGMKGQKGNIRICFGRPLAMADMQDASMMAAATDQEIDQMKKLFPVNYAALRLLQSEHQLYQNLHWQCPVDMELPLNELSMRCSGEPAAVRIRMLKTYAAALISRLSRTSDE</sequence>
<dbReference type="InterPro" id="IPR002123">
    <property type="entry name" value="Plipid/glycerol_acylTrfase"/>
</dbReference>
<dbReference type="Pfam" id="PF01553">
    <property type="entry name" value="Acyltransferase"/>
    <property type="match status" value="1"/>
</dbReference>
<dbReference type="PANTHER" id="PTHR30068:SF3">
    <property type="entry name" value="PHOSPHOLIPID_GLYCEROL ACYLTRANSFERASE DOMAIN-CONTAINING PROTEIN"/>
    <property type="match status" value="1"/>
</dbReference>
<keyword evidence="3" id="KW-1185">Reference proteome</keyword>
<dbReference type="GO" id="GO:0019698">
    <property type="term" value="P:D-galacturonate catabolic process"/>
    <property type="evidence" value="ECO:0007669"/>
    <property type="project" value="TreeGrafter"/>
</dbReference>
<dbReference type="SUPFAM" id="SSF69593">
    <property type="entry name" value="Glycerol-3-phosphate (1)-acyltransferase"/>
    <property type="match status" value="1"/>
</dbReference>
<evidence type="ECO:0000259" key="1">
    <source>
        <dbReference type="Pfam" id="PF01553"/>
    </source>
</evidence>
<dbReference type="GO" id="GO:0042840">
    <property type="term" value="P:D-glucuronate catabolic process"/>
    <property type="evidence" value="ECO:0007669"/>
    <property type="project" value="TreeGrafter"/>
</dbReference>
<evidence type="ECO:0000313" key="3">
    <source>
        <dbReference type="Proteomes" id="UP000185639"/>
    </source>
</evidence>
<keyword evidence="2" id="KW-0808">Transferase</keyword>
<gene>
    <name evidence="2" type="ORF">SAMN05421686_101433</name>
</gene>
<proteinExistence type="predicted"/>